<reference evidence="2" key="1">
    <citation type="submission" date="2022-11" db="EMBL/GenBank/DDBJ databases">
        <authorList>
            <person name="Petersen C."/>
        </authorList>
    </citation>
    <scope>NUCLEOTIDE SEQUENCE</scope>
    <source>
        <strain evidence="2">IBT 30761</strain>
    </source>
</reference>
<comment type="caution">
    <text evidence="2">The sequence shown here is derived from an EMBL/GenBank/DDBJ whole genome shotgun (WGS) entry which is preliminary data.</text>
</comment>
<dbReference type="OrthoDB" id="447129at2759"/>
<dbReference type="GO" id="GO:0006281">
    <property type="term" value="P:DNA repair"/>
    <property type="evidence" value="ECO:0007669"/>
    <property type="project" value="InterPro"/>
</dbReference>
<dbReference type="Proteomes" id="UP001149074">
    <property type="component" value="Unassembled WGS sequence"/>
</dbReference>
<dbReference type="PROSITE" id="PS50173">
    <property type="entry name" value="UMUC"/>
    <property type="match status" value="1"/>
</dbReference>
<dbReference type="Gene3D" id="3.30.1490.100">
    <property type="entry name" value="DNA polymerase, Y-family, little finger domain"/>
    <property type="match status" value="1"/>
</dbReference>
<dbReference type="GeneID" id="81359775"/>
<dbReference type="InterPro" id="IPR036775">
    <property type="entry name" value="DNA_pol_Y-fam_lit_finger_sf"/>
</dbReference>
<feature type="domain" description="UmuC" evidence="1">
    <location>
        <begin position="13"/>
        <end position="118"/>
    </location>
</feature>
<accession>A0A9W9EXF7</accession>
<reference evidence="2" key="2">
    <citation type="journal article" date="2023" name="IMA Fungus">
        <title>Comparative genomic study of the Penicillium genus elucidates a diverse pangenome and 15 lateral gene transfer events.</title>
        <authorList>
            <person name="Petersen C."/>
            <person name="Sorensen T."/>
            <person name="Nielsen M.R."/>
            <person name="Sondergaard T.E."/>
            <person name="Sorensen J.L."/>
            <person name="Fitzpatrick D.A."/>
            <person name="Frisvad J.C."/>
            <person name="Nielsen K.L."/>
        </authorList>
    </citation>
    <scope>NUCLEOTIDE SEQUENCE</scope>
    <source>
        <strain evidence="2">IBT 30761</strain>
    </source>
</reference>
<dbReference type="InterPro" id="IPR043128">
    <property type="entry name" value="Rev_trsase/Diguanyl_cyclase"/>
</dbReference>
<dbReference type="GO" id="GO:0003684">
    <property type="term" value="F:damaged DNA binding"/>
    <property type="evidence" value="ECO:0007669"/>
    <property type="project" value="InterPro"/>
</dbReference>
<dbReference type="Gene3D" id="3.40.1170.60">
    <property type="match status" value="1"/>
</dbReference>
<dbReference type="GO" id="GO:0003887">
    <property type="term" value="F:DNA-directed DNA polymerase activity"/>
    <property type="evidence" value="ECO:0007669"/>
    <property type="project" value="TreeGrafter"/>
</dbReference>
<protein>
    <recommendedName>
        <fullName evidence="1">UmuC domain-containing protein</fullName>
    </recommendedName>
</protein>
<organism evidence="2 3">
    <name type="scientific">Penicillium argentinense</name>
    <dbReference type="NCBI Taxonomy" id="1131581"/>
    <lineage>
        <taxon>Eukaryota</taxon>
        <taxon>Fungi</taxon>
        <taxon>Dikarya</taxon>
        <taxon>Ascomycota</taxon>
        <taxon>Pezizomycotina</taxon>
        <taxon>Eurotiomycetes</taxon>
        <taxon>Eurotiomycetidae</taxon>
        <taxon>Eurotiales</taxon>
        <taxon>Aspergillaceae</taxon>
        <taxon>Penicillium</taxon>
    </lineage>
</organism>
<dbReference type="Pfam" id="PF11799">
    <property type="entry name" value="IMS_C"/>
    <property type="match status" value="1"/>
</dbReference>
<dbReference type="EMBL" id="JAPQKI010000009">
    <property type="protein sequence ID" value="KAJ5089620.1"/>
    <property type="molecule type" value="Genomic_DNA"/>
</dbReference>
<evidence type="ECO:0000313" key="2">
    <source>
        <dbReference type="EMBL" id="KAJ5089620.1"/>
    </source>
</evidence>
<gene>
    <name evidence="2" type="ORF">N7532_008304</name>
</gene>
<dbReference type="FunFam" id="3.40.1170.60:FF:000006">
    <property type="entry name" value="DNA polymerase iota"/>
    <property type="match status" value="1"/>
</dbReference>
<dbReference type="SUPFAM" id="SSF56672">
    <property type="entry name" value="DNA/RNA polymerases"/>
    <property type="match status" value="1"/>
</dbReference>
<dbReference type="PANTHER" id="PTHR46404:SF1">
    <property type="entry name" value="DNA POLYMERASE IOTA"/>
    <property type="match status" value="1"/>
</dbReference>
<keyword evidence="3" id="KW-1185">Reference proteome</keyword>
<name>A0A9W9EXF7_9EURO</name>
<dbReference type="InterPro" id="IPR017961">
    <property type="entry name" value="DNA_pol_Y-fam_little_finger"/>
</dbReference>
<dbReference type="Pfam" id="PF00817">
    <property type="entry name" value="IMS"/>
    <property type="match status" value="1"/>
</dbReference>
<dbReference type="InterPro" id="IPR001126">
    <property type="entry name" value="UmuC"/>
</dbReference>
<dbReference type="Gene3D" id="3.30.70.270">
    <property type="match status" value="1"/>
</dbReference>
<dbReference type="AlphaFoldDB" id="A0A9W9EXF7"/>
<proteinExistence type="predicted"/>
<dbReference type="PANTHER" id="PTHR46404">
    <property type="entry name" value="DNA POLYMERASE IOTA"/>
    <property type="match status" value="1"/>
</dbReference>
<sequence>MATVPVRNDRRIVLHLDYDCFYASVFEVEQPALKSQPLAVQQKQIVVTCNYEARRRGLFKLQLIKDAKRICPEVVIVLGEDLTKFRDASKDIYLFIRSFIWGGRVERLGFDEISLDVTEMIDYNIGLLNPNDLTRSFFCLDQKDPTVGFTYDATSFHGSTHPFREGCADAPRELSSLEMRLLVGSHLMGHLRSQMEYEKGFTATGGVHKPNQQTTLVPPYEPGSDGTESNVTQFLDNHEIRKIPGIGSRLAQKLRIRVTGESTSEKKVTVRDIRLYPGMGPPLLEKTLGGPGAAKGIGQRIWGIIHGVDNTEVLEGRDLPTQISIEDSYGRGRLDNVENVRRELIVLTKSLIRRMRTDLLDKSDDKGQPRWLAHPRTLRLSTRPRNAPETDGVRTYNSNRISRSTPLPSSIFNLDESIDSLAERIVRDHAMLMFRKLHAEKSGWDLGLMNIAVTNMVESAGDQKQSSGRDIGKMFRQQESTLREWTVQEPVGQPHEVSSDEPVGLEETTEWANEWEDGDENGDGDVPLLSVECPLCGAAIPHFAQQAHEIYHASDGN</sequence>
<dbReference type="RefSeq" id="XP_056471602.1">
    <property type="nucleotide sequence ID" value="XM_056620796.1"/>
</dbReference>
<evidence type="ECO:0000313" key="3">
    <source>
        <dbReference type="Proteomes" id="UP001149074"/>
    </source>
</evidence>
<dbReference type="GO" id="GO:0070987">
    <property type="term" value="P:error-free translesion synthesis"/>
    <property type="evidence" value="ECO:0007669"/>
    <property type="project" value="UniProtKB-ARBA"/>
</dbReference>
<dbReference type="InterPro" id="IPR043502">
    <property type="entry name" value="DNA/RNA_pol_sf"/>
</dbReference>
<evidence type="ECO:0000259" key="1">
    <source>
        <dbReference type="PROSITE" id="PS50173"/>
    </source>
</evidence>